<reference evidence="2 3" key="1">
    <citation type="journal article" date="2019" name="Int. J. Syst. Evol. Microbiol.">
        <title>The Global Catalogue of Microorganisms (GCM) 10K type strain sequencing project: providing services to taxonomists for standard genome sequencing and annotation.</title>
        <authorList>
            <consortium name="The Broad Institute Genomics Platform"/>
            <consortium name="The Broad Institute Genome Sequencing Center for Infectious Disease"/>
            <person name="Wu L."/>
            <person name="Ma J."/>
        </authorList>
    </citation>
    <scope>NUCLEOTIDE SEQUENCE [LARGE SCALE GENOMIC DNA]</scope>
    <source>
        <strain evidence="2 3">JCM 12393</strain>
    </source>
</reference>
<sequence>MTKVPESRRTERAAVNAVRSLLERAGHIVNEIDGSNDFGEDLYVTFAHHDRRMPYSIAIQVKGGRSFRRRRGFSVPVGSHTDEWRDSNIPVICVVHDPDDDALYWANATQQLRSARTGGRELRTIRIPADAALTDDTVESAVRQWQHYVRNSRGLHAFLSDLTGQSFDLGDYLSYFVNEHGEEAVFQQRAGEVYAMLWHRDLDWEPHRVHPNDLGSLRSLITPEILARIAPTASPDLLAQALAHPMMEMPLMGTIIIDEAERSWLTACFRASDWVRGLAATRV</sequence>
<evidence type="ECO:0000313" key="2">
    <source>
        <dbReference type="EMBL" id="GAA1387501.1"/>
    </source>
</evidence>
<evidence type="ECO:0000259" key="1">
    <source>
        <dbReference type="Pfam" id="PF14280"/>
    </source>
</evidence>
<name>A0ABN1XVU4_9ACTN</name>
<dbReference type="EMBL" id="BAAAKJ010000061">
    <property type="protein sequence ID" value="GAA1387501.1"/>
    <property type="molecule type" value="Genomic_DNA"/>
</dbReference>
<proteinExistence type="predicted"/>
<dbReference type="Pfam" id="PF14280">
    <property type="entry name" value="DUF4365"/>
    <property type="match status" value="1"/>
</dbReference>
<dbReference type="Proteomes" id="UP001499863">
    <property type="component" value="Unassembled WGS sequence"/>
</dbReference>
<organism evidence="2 3">
    <name type="scientific">Kitasatospora putterlickiae</name>
    <dbReference type="NCBI Taxonomy" id="221725"/>
    <lineage>
        <taxon>Bacteria</taxon>
        <taxon>Bacillati</taxon>
        <taxon>Actinomycetota</taxon>
        <taxon>Actinomycetes</taxon>
        <taxon>Kitasatosporales</taxon>
        <taxon>Streptomycetaceae</taxon>
        <taxon>Kitasatospora</taxon>
    </lineage>
</organism>
<feature type="domain" description="DUF4365" evidence="1">
    <location>
        <begin position="11"/>
        <end position="139"/>
    </location>
</feature>
<dbReference type="InterPro" id="IPR025375">
    <property type="entry name" value="DUF4365"/>
</dbReference>
<keyword evidence="3" id="KW-1185">Reference proteome</keyword>
<dbReference type="RefSeq" id="WP_344329180.1">
    <property type="nucleotide sequence ID" value="NZ_BAAAKJ010000061.1"/>
</dbReference>
<gene>
    <name evidence="2" type="ORF">GCM10009639_12560</name>
</gene>
<comment type="caution">
    <text evidence="2">The sequence shown here is derived from an EMBL/GenBank/DDBJ whole genome shotgun (WGS) entry which is preliminary data.</text>
</comment>
<evidence type="ECO:0000313" key="3">
    <source>
        <dbReference type="Proteomes" id="UP001499863"/>
    </source>
</evidence>
<protein>
    <recommendedName>
        <fullName evidence="1">DUF4365 domain-containing protein</fullName>
    </recommendedName>
</protein>
<accession>A0ABN1XVU4</accession>